<feature type="compositionally biased region" description="Polar residues" evidence="1">
    <location>
        <begin position="1"/>
        <end position="12"/>
    </location>
</feature>
<evidence type="ECO:0000313" key="3">
    <source>
        <dbReference type="Proteomes" id="UP000054988"/>
    </source>
</evidence>
<dbReference type="eggNOG" id="ENOG502R1SV">
    <property type="taxonomic scope" value="Eukaryota"/>
</dbReference>
<accession>A0A0W0EW59</accession>
<feature type="compositionally biased region" description="Polar residues" evidence="1">
    <location>
        <begin position="48"/>
        <end position="58"/>
    </location>
</feature>
<sequence length="81" mass="9060">MATFPKDSTSSRPPHKRHFSNSSRTTITTTTTTTMTRSSREYGALSTPEHSPSTSTRRSKVITSLSVDFFNRLMFIAVCNN</sequence>
<dbReference type="Proteomes" id="UP000054988">
    <property type="component" value="Unassembled WGS sequence"/>
</dbReference>
<proteinExistence type="predicted"/>
<evidence type="ECO:0000313" key="2">
    <source>
        <dbReference type="EMBL" id="KTB28318.1"/>
    </source>
</evidence>
<organism evidence="2 3">
    <name type="scientific">Moniliophthora roreri</name>
    <name type="common">Frosty pod rot fungus</name>
    <name type="synonym">Monilia roreri</name>
    <dbReference type="NCBI Taxonomy" id="221103"/>
    <lineage>
        <taxon>Eukaryota</taxon>
        <taxon>Fungi</taxon>
        <taxon>Dikarya</taxon>
        <taxon>Basidiomycota</taxon>
        <taxon>Agaricomycotina</taxon>
        <taxon>Agaricomycetes</taxon>
        <taxon>Agaricomycetidae</taxon>
        <taxon>Agaricales</taxon>
        <taxon>Marasmiineae</taxon>
        <taxon>Marasmiaceae</taxon>
        <taxon>Moniliophthora</taxon>
    </lineage>
</organism>
<dbReference type="AlphaFoldDB" id="A0A0W0EW59"/>
<feature type="region of interest" description="Disordered" evidence="1">
    <location>
        <begin position="1"/>
        <end position="58"/>
    </location>
</feature>
<evidence type="ECO:0000256" key="1">
    <source>
        <dbReference type="SAM" id="MobiDB-lite"/>
    </source>
</evidence>
<dbReference type="EMBL" id="LATX01002485">
    <property type="protein sequence ID" value="KTB28318.1"/>
    <property type="molecule type" value="Genomic_DNA"/>
</dbReference>
<feature type="compositionally biased region" description="Low complexity" evidence="1">
    <location>
        <begin position="22"/>
        <end position="37"/>
    </location>
</feature>
<comment type="caution">
    <text evidence="2">The sequence shown here is derived from an EMBL/GenBank/DDBJ whole genome shotgun (WGS) entry which is preliminary data.</text>
</comment>
<name>A0A0W0EW59_MONRR</name>
<gene>
    <name evidence="2" type="ORF">WG66_19072</name>
</gene>
<protein>
    <submittedName>
        <fullName evidence="2">Uncharacterized protein</fullName>
    </submittedName>
</protein>
<reference evidence="2 3" key="1">
    <citation type="submission" date="2015-12" db="EMBL/GenBank/DDBJ databases">
        <title>Draft genome sequence of Moniliophthora roreri, the causal agent of frosty pod rot of cacao.</title>
        <authorList>
            <person name="Aime M.C."/>
            <person name="Diaz-Valderrama J.R."/>
            <person name="Kijpornyongpan T."/>
            <person name="Phillips-Mora W."/>
        </authorList>
    </citation>
    <scope>NUCLEOTIDE SEQUENCE [LARGE SCALE GENOMIC DNA]</scope>
    <source>
        <strain evidence="2 3">MCA 2952</strain>
    </source>
</reference>